<evidence type="ECO:0000259" key="4">
    <source>
        <dbReference type="Pfam" id="PF13472"/>
    </source>
</evidence>
<dbReference type="RefSeq" id="WP_194931894.1">
    <property type="nucleotide sequence ID" value="NZ_JADLZT010000008.1"/>
</dbReference>
<feature type="domain" description="SGNH hydrolase-type esterase" evidence="4">
    <location>
        <begin position="32"/>
        <end position="226"/>
    </location>
</feature>
<dbReference type="Proteomes" id="UP001429984">
    <property type="component" value="Unassembled WGS sequence"/>
</dbReference>
<keyword evidence="2" id="KW-0378">Hydrolase</keyword>
<dbReference type="EMBL" id="JADLZT010000008">
    <property type="protein sequence ID" value="MBF6025286.1"/>
    <property type="molecule type" value="Genomic_DNA"/>
</dbReference>
<dbReference type="PANTHER" id="PTHR43695:SF1">
    <property type="entry name" value="RHAMNOGALACTURONAN ACETYLESTERASE"/>
    <property type="match status" value="1"/>
</dbReference>
<organism evidence="5 6">
    <name type="scientific">Lysobacter niastensis</name>
    <dbReference type="NCBI Taxonomy" id="380629"/>
    <lineage>
        <taxon>Bacteria</taxon>
        <taxon>Pseudomonadati</taxon>
        <taxon>Pseudomonadota</taxon>
        <taxon>Gammaproteobacteria</taxon>
        <taxon>Lysobacterales</taxon>
        <taxon>Lysobacteraceae</taxon>
        <taxon>Lysobacter</taxon>
    </lineage>
</organism>
<comment type="caution">
    <text evidence="5">The sequence shown here is derived from an EMBL/GenBank/DDBJ whole genome shotgun (WGS) entry which is preliminary data.</text>
</comment>
<evidence type="ECO:0000256" key="1">
    <source>
        <dbReference type="ARBA" id="ARBA00008668"/>
    </source>
</evidence>
<dbReference type="SUPFAM" id="SSF52266">
    <property type="entry name" value="SGNH hydrolase"/>
    <property type="match status" value="1"/>
</dbReference>
<keyword evidence="6" id="KW-1185">Reference proteome</keyword>
<dbReference type="InterPro" id="IPR036514">
    <property type="entry name" value="SGNH_hydro_sf"/>
</dbReference>
<evidence type="ECO:0000256" key="3">
    <source>
        <dbReference type="SAM" id="SignalP"/>
    </source>
</evidence>
<dbReference type="CDD" id="cd01821">
    <property type="entry name" value="Rhamnogalacturan_acetylesterase_like"/>
    <property type="match status" value="1"/>
</dbReference>
<keyword evidence="3" id="KW-0732">Signal</keyword>
<gene>
    <name evidence="5" type="ORF">IU514_14725</name>
</gene>
<comment type="similarity">
    <text evidence="1">Belongs to the 'GDSL' lipolytic enzyme family.</text>
</comment>
<sequence>MGIARSLCGLAMCVALAPQVAHAAPVTIHLAGDSTMAEKLPEKRPETGWGEFLAAQFKPGTVTVDNRAKNGRSTRTFIEESRWQALLDATKPDDVVLIQFGHNDESVEKPDRYTPPADYARNLERFVHDVRARGATPVLLTPVARRRFDDAGRLLDSHGEYPAIVRALAARERVALVDLQRRSEAVLQESGADASMRLFLWLAPGANANYPNGVQDNTHFSPGGAQRIAEEFASALRGTDLPLKQSLKP</sequence>
<dbReference type="InterPro" id="IPR013830">
    <property type="entry name" value="SGNH_hydro"/>
</dbReference>
<reference evidence="5 6" key="1">
    <citation type="submission" date="2020-11" db="EMBL/GenBank/DDBJ databases">
        <title>Draft Genome Sequence and Secondary Metabolite Biosynthetic Potential of the Lysobacter niastensis Type strain DSM 18481.</title>
        <authorList>
            <person name="Turrini P."/>
            <person name="Artuso I."/>
            <person name="Tescari M."/>
            <person name="Lugli G.A."/>
            <person name="Frangipani E."/>
            <person name="Ventura M."/>
            <person name="Visca P."/>
        </authorList>
    </citation>
    <scope>NUCLEOTIDE SEQUENCE [LARGE SCALE GENOMIC DNA]</scope>
    <source>
        <strain evidence="5 6">DSM 18481</strain>
    </source>
</reference>
<feature type="chain" id="PRO_5046075500" evidence="3">
    <location>
        <begin position="24"/>
        <end position="249"/>
    </location>
</feature>
<name>A0ABS0B8E0_9GAMM</name>
<dbReference type="Pfam" id="PF13472">
    <property type="entry name" value="Lipase_GDSL_2"/>
    <property type="match status" value="1"/>
</dbReference>
<dbReference type="PANTHER" id="PTHR43695">
    <property type="entry name" value="PUTATIVE (AFU_ORTHOLOGUE AFUA_2G17250)-RELATED"/>
    <property type="match status" value="1"/>
</dbReference>
<evidence type="ECO:0000313" key="6">
    <source>
        <dbReference type="Proteomes" id="UP001429984"/>
    </source>
</evidence>
<feature type="signal peptide" evidence="3">
    <location>
        <begin position="1"/>
        <end position="23"/>
    </location>
</feature>
<accession>A0ABS0B8E0</accession>
<dbReference type="InterPro" id="IPR037459">
    <property type="entry name" value="RhgT-like"/>
</dbReference>
<dbReference type="Gene3D" id="3.40.50.1110">
    <property type="entry name" value="SGNH hydrolase"/>
    <property type="match status" value="1"/>
</dbReference>
<proteinExistence type="inferred from homology"/>
<evidence type="ECO:0000256" key="2">
    <source>
        <dbReference type="ARBA" id="ARBA00022801"/>
    </source>
</evidence>
<protein>
    <submittedName>
        <fullName evidence="5">Rhamnogalacturonan acetylesterase</fullName>
    </submittedName>
</protein>
<evidence type="ECO:0000313" key="5">
    <source>
        <dbReference type="EMBL" id="MBF6025286.1"/>
    </source>
</evidence>